<comment type="similarity">
    <text evidence="3">Belongs to the krueppel C2H2-type zinc-finger protein family.</text>
</comment>
<organism evidence="12 13">
    <name type="scientific">Geotrypetes seraphini</name>
    <name type="common">Gaboon caecilian</name>
    <name type="synonym">Caecilia seraphini</name>
    <dbReference type="NCBI Taxonomy" id="260995"/>
    <lineage>
        <taxon>Eukaryota</taxon>
        <taxon>Metazoa</taxon>
        <taxon>Chordata</taxon>
        <taxon>Craniata</taxon>
        <taxon>Vertebrata</taxon>
        <taxon>Euteleostomi</taxon>
        <taxon>Amphibia</taxon>
        <taxon>Gymnophiona</taxon>
        <taxon>Geotrypetes</taxon>
    </lineage>
</organism>
<dbReference type="GeneID" id="117345505"/>
<feature type="domain" description="C2H2-type" evidence="11">
    <location>
        <begin position="371"/>
        <end position="398"/>
    </location>
</feature>
<dbReference type="Proteomes" id="UP000515159">
    <property type="component" value="Chromosome 11"/>
</dbReference>
<evidence type="ECO:0000256" key="7">
    <source>
        <dbReference type="ARBA" id="ARBA00022833"/>
    </source>
</evidence>
<dbReference type="SUPFAM" id="SSF57667">
    <property type="entry name" value="beta-beta-alpha zinc fingers"/>
    <property type="match status" value="4"/>
</dbReference>
<dbReference type="InterPro" id="IPR013087">
    <property type="entry name" value="Znf_C2H2_type"/>
</dbReference>
<dbReference type="SMART" id="SM00355">
    <property type="entry name" value="ZnF_C2H2"/>
    <property type="match status" value="8"/>
</dbReference>
<feature type="domain" description="C2H2-type" evidence="11">
    <location>
        <begin position="204"/>
        <end position="231"/>
    </location>
</feature>
<dbReference type="FunFam" id="3.30.160.60:FF:001116">
    <property type="entry name" value="Zinc finger protein 562"/>
    <property type="match status" value="1"/>
</dbReference>
<feature type="region of interest" description="Disordered" evidence="10">
    <location>
        <begin position="132"/>
        <end position="156"/>
    </location>
</feature>
<accession>A0A6P8P4U7</accession>
<evidence type="ECO:0000259" key="11">
    <source>
        <dbReference type="PROSITE" id="PS50157"/>
    </source>
</evidence>
<comment type="subcellular location">
    <subcellularLocation>
        <location evidence="2">Nucleus</location>
    </subcellularLocation>
</comment>
<feature type="domain" description="C2H2-type" evidence="11">
    <location>
        <begin position="232"/>
        <end position="259"/>
    </location>
</feature>
<dbReference type="FunFam" id="3.30.160.60:FF:000100">
    <property type="entry name" value="Zinc finger 45-like"/>
    <property type="match status" value="1"/>
</dbReference>
<dbReference type="FunFam" id="3.30.160.60:FF:000446">
    <property type="entry name" value="Zinc finger protein"/>
    <property type="match status" value="1"/>
</dbReference>
<keyword evidence="12" id="KW-1185">Reference proteome</keyword>
<dbReference type="GO" id="GO:0005634">
    <property type="term" value="C:nucleus"/>
    <property type="evidence" value="ECO:0007669"/>
    <property type="project" value="UniProtKB-SubCell"/>
</dbReference>
<evidence type="ECO:0000256" key="4">
    <source>
        <dbReference type="ARBA" id="ARBA00022723"/>
    </source>
</evidence>
<dbReference type="PROSITE" id="PS50157">
    <property type="entry name" value="ZINC_FINGER_C2H2_2"/>
    <property type="match status" value="7"/>
</dbReference>
<evidence type="ECO:0000256" key="6">
    <source>
        <dbReference type="ARBA" id="ARBA00022771"/>
    </source>
</evidence>
<dbReference type="GO" id="GO:0010468">
    <property type="term" value="P:regulation of gene expression"/>
    <property type="evidence" value="ECO:0007669"/>
    <property type="project" value="TreeGrafter"/>
</dbReference>
<dbReference type="Pfam" id="PF00096">
    <property type="entry name" value="zf-C2H2"/>
    <property type="match status" value="5"/>
</dbReference>
<feature type="domain" description="C2H2-type" evidence="11">
    <location>
        <begin position="343"/>
        <end position="370"/>
    </location>
</feature>
<feature type="region of interest" description="Disordered" evidence="10">
    <location>
        <begin position="57"/>
        <end position="79"/>
    </location>
</feature>
<evidence type="ECO:0000256" key="3">
    <source>
        <dbReference type="ARBA" id="ARBA00006991"/>
    </source>
</evidence>
<feature type="region of interest" description="Disordered" evidence="10">
    <location>
        <begin position="90"/>
        <end position="109"/>
    </location>
</feature>
<evidence type="ECO:0000256" key="1">
    <source>
        <dbReference type="ARBA" id="ARBA00003767"/>
    </source>
</evidence>
<keyword evidence="5" id="KW-0677">Repeat</keyword>
<evidence type="ECO:0000313" key="12">
    <source>
        <dbReference type="Proteomes" id="UP000515159"/>
    </source>
</evidence>
<evidence type="ECO:0000256" key="8">
    <source>
        <dbReference type="ARBA" id="ARBA00023242"/>
    </source>
</evidence>
<dbReference type="PANTHER" id="PTHR16515">
    <property type="entry name" value="PR DOMAIN ZINC FINGER PROTEIN"/>
    <property type="match status" value="1"/>
</dbReference>
<comment type="function">
    <text evidence="1">May be involved in transcriptional regulation.</text>
</comment>
<keyword evidence="7" id="KW-0862">Zinc</keyword>
<dbReference type="InterPro" id="IPR050331">
    <property type="entry name" value="Zinc_finger"/>
</dbReference>
<dbReference type="OrthoDB" id="40579at2759"/>
<dbReference type="GO" id="GO:0008270">
    <property type="term" value="F:zinc ion binding"/>
    <property type="evidence" value="ECO:0007669"/>
    <property type="project" value="UniProtKB-KW"/>
</dbReference>
<protein>
    <submittedName>
        <fullName evidence="13">Zinc finger protein 391-like isoform X1</fullName>
    </submittedName>
</protein>
<dbReference type="InParanoid" id="A0A6P8P4U7"/>
<name>A0A6P8P4U7_GEOSA</name>
<dbReference type="AlphaFoldDB" id="A0A6P8P4U7"/>
<keyword evidence="6 9" id="KW-0863">Zinc-finger</keyword>
<evidence type="ECO:0000256" key="9">
    <source>
        <dbReference type="PROSITE-ProRule" id="PRU00042"/>
    </source>
</evidence>
<sequence>MSIPPHPNQSEYRDLGISNVRLGTRRSYFLCYFLLEGKKKGVLAAQLEVSRQCSTSSMLHSSIPPGTASPSNGEKWTVPACSEGAPHIKAEEADTEEESNGQDATANGEQKWTMPVCSEEILCIKIEDVDDEGEIAEPSRTPAKEDRASEVTHSTAEDETDSLHCFECHIIFPDMKAKGRHMRRNHPEEHHPQHREGQQSVSLFPCAFCAKTFPTLEILHIHQAIHPRKGPFACSNCSKSFKKLGNLRIHQLVHKGEEAYECEKCNRAFIHYGNFQTHLRKHEGGPFWCSDCGKSFQDLRRLNNHRKTHTAEKIHECKECGKCFARVSHLTRHLRVHTGEKPFICEVCGKGFAQPSSLKCHRPVHTGERPYNCGICGRSFSQSSQWYKHKKAHKDEKMGDTTGDIVS</sequence>
<keyword evidence="8" id="KW-0539">Nucleus</keyword>
<evidence type="ECO:0000256" key="2">
    <source>
        <dbReference type="ARBA" id="ARBA00004123"/>
    </source>
</evidence>
<keyword evidence="4" id="KW-0479">Metal-binding</keyword>
<dbReference type="Gene3D" id="3.30.160.60">
    <property type="entry name" value="Classic Zinc Finger"/>
    <property type="match status" value="7"/>
</dbReference>
<gene>
    <name evidence="13" type="primary">LOC117345505</name>
</gene>
<dbReference type="PROSITE" id="PS00028">
    <property type="entry name" value="ZINC_FINGER_C2H2_1"/>
    <property type="match status" value="7"/>
</dbReference>
<proteinExistence type="inferred from homology"/>
<dbReference type="KEGG" id="gsh:117345505"/>
<reference evidence="13" key="1">
    <citation type="submission" date="2025-08" db="UniProtKB">
        <authorList>
            <consortium name="RefSeq"/>
        </authorList>
    </citation>
    <scope>IDENTIFICATION</scope>
</reference>
<feature type="domain" description="C2H2-type" evidence="11">
    <location>
        <begin position="287"/>
        <end position="314"/>
    </location>
</feature>
<evidence type="ECO:0000256" key="10">
    <source>
        <dbReference type="SAM" id="MobiDB-lite"/>
    </source>
</evidence>
<feature type="domain" description="C2H2-type" evidence="11">
    <location>
        <begin position="260"/>
        <end position="284"/>
    </location>
</feature>
<dbReference type="RefSeq" id="XP_033770148.1">
    <property type="nucleotide sequence ID" value="XM_033914257.1"/>
</dbReference>
<dbReference type="FunFam" id="3.30.160.60:FF:000557">
    <property type="entry name" value="zinc finger and SCAN domain-containing protein 29"/>
    <property type="match status" value="2"/>
</dbReference>
<evidence type="ECO:0000313" key="13">
    <source>
        <dbReference type="RefSeq" id="XP_033770148.1"/>
    </source>
</evidence>
<dbReference type="InterPro" id="IPR036236">
    <property type="entry name" value="Znf_C2H2_sf"/>
</dbReference>
<dbReference type="PANTHER" id="PTHR16515:SF66">
    <property type="entry name" value="C2H2-TYPE DOMAIN-CONTAINING PROTEIN"/>
    <property type="match status" value="1"/>
</dbReference>
<evidence type="ECO:0000256" key="5">
    <source>
        <dbReference type="ARBA" id="ARBA00022737"/>
    </source>
</evidence>
<feature type="domain" description="C2H2-type" evidence="11">
    <location>
        <begin position="315"/>
        <end position="342"/>
    </location>
</feature>